<feature type="domain" description="Mur ligase C-terminal" evidence="9">
    <location>
        <begin position="309"/>
        <end position="424"/>
    </location>
</feature>
<dbReference type="InterPro" id="IPR004101">
    <property type="entry name" value="Mur_ligase_C"/>
</dbReference>
<dbReference type="GO" id="GO:0005737">
    <property type="term" value="C:cytoplasm"/>
    <property type="evidence" value="ECO:0007669"/>
    <property type="project" value="UniProtKB-SubCell"/>
</dbReference>
<comment type="catalytic activity">
    <reaction evidence="7 8">
        <text>UDP-N-acetyl-alpha-D-muramoyl-L-alanine + D-glutamate + ATP = UDP-N-acetyl-alpha-D-muramoyl-L-alanyl-D-glutamate + ADP + phosphate + H(+)</text>
        <dbReference type="Rhea" id="RHEA:16429"/>
        <dbReference type="ChEBI" id="CHEBI:15378"/>
        <dbReference type="ChEBI" id="CHEBI:29986"/>
        <dbReference type="ChEBI" id="CHEBI:30616"/>
        <dbReference type="ChEBI" id="CHEBI:43474"/>
        <dbReference type="ChEBI" id="CHEBI:83898"/>
        <dbReference type="ChEBI" id="CHEBI:83900"/>
        <dbReference type="ChEBI" id="CHEBI:456216"/>
        <dbReference type="EC" id="6.3.2.9"/>
    </reaction>
</comment>
<evidence type="ECO:0000256" key="5">
    <source>
        <dbReference type="ARBA" id="ARBA00022741"/>
    </source>
</evidence>
<evidence type="ECO:0000256" key="2">
    <source>
        <dbReference type="ARBA" id="ARBA00004752"/>
    </source>
</evidence>
<dbReference type="SUPFAM" id="SSF51984">
    <property type="entry name" value="MurCD N-terminal domain"/>
    <property type="match status" value="1"/>
</dbReference>
<feature type="domain" description="Mur ligase central" evidence="10">
    <location>
        <begin position="115"/>
        <end position="286"/>
    </location>
</feature>
<feature type="binding site" evidence="7">
    <location>
        <begin position="117"/>
        <end position="123"/>
    </location>
    <ligand>
        <name>ATP</name>
        <dbReference type="ChEBI" id="CHEBI:30616"/>
    </ligand>
</feature>
<evidence type="ECO:0000259" key="9">
    <source>
        <dbReference type="Pfam" id="PF02875"/>
    </source>
</evidence>
<dbReference type="Gene3D" id="3.40.50.720">
    <property type="entry name" value="NAD(P)-binding Rossmann-like Domain"/>
    <property type="match status" value="1"/>
</dbReference>
<proteinExistence type="inferred from homology"/>
<dbReference type="Pfam" id="PF08245">
    <property type="entry name" value="Mur_ligase_M"/>
    <property type="match status" value="1"/>
</dbReference>
<gene>
    <name evidence="7" type="primary">murD</name>
    <name evidence="11" type="ORF">CWI75_05735</name>
</gene>
<evidence type="ECO:0000256" key="7">
    <source>
        <dbReference type="HAMAP-Rule" id="MF_00639"/>
    </source>
</evidence>
<keyword evidence="3 7" id="KW-0963">Cytoplasm</keyword>
<keyword evidence="12" id="KW-1185">Reference proteome</keyword>
<keyword evidence="7 8" id="KW-0573">Peptidoglycan synthesis</keyword>
<comment type="pathway">
    <text evidence="2 7 8">Cell wall biogenesis; peptidoglycan biosynthesis.</text>
</comment>
<dbReference type="GO" id="GO:0005524">
    <property type="term" value="F:ATP binding"/>
    <property type="evidence" value="ECO:0007669"/>
    <property type="project" value="UniProtKB-UniRule"/>
</dbReference>
<keyword evidence="7 8" id="KW-0132">Cell division</keyword>
<sequence>MQGLIASSGGGVIFGLGVTGLSVARHWYRQGLRFTVIDTRAAPPELATLNREMPEVPVFAGDIPESVITAGGEWIVSPGIALDAPLVQRAIAAGAVIMGDIDLFMREAQVPVVGITGSNAKSTVTALLGAMAGEAGLNVGIGGNLGTPALDLLAAERELYVLELSSFQLERAGDLGLAVATVLNVSADHLDRHGSLQHYHQAKHRIFRGCLKAVVNRDDPLTLPLVAASVPVISWRLREPELGAFGLRNVDGTETLCFGFEPLLAATDLGMAGRHNVANALAAFALGHAAGLPMAAMVTAARTFRGLPHRCQVVTERNGVRFVNDSKGTNPGATVAALNGLAAGEHTVILIAGGVAKGADFGSLRPAVQAHCKALVLLGEASAELEQSLGDIVTCYRAGDMADAVAQAEAVARRGEVVLLSPACASFDMFEGYAARGDAFVRAVQSLPEAQS</sequence>
<dbReference type="GO" id="GO:0008360">
    <property type="term" value="P:regulation of cell shape"/>
    <property type="evidence" value="ECO:0007669"/>
    <property type="project" value="UniProtKB-KW"/>
</dbReference>
<keyword evidence="6 7" id="KW-0067">ATP-binding</keyword>
<comment type="function">
    <text evidence="7 8">Cell wall formation. Catalyzes the addition of glutamate to the nucleotide precursor UDP-N-acetylmuramoyl-L-alanine (UMA).</text>
</comment>
<dbReference type="Gene3D" id="3.90.190.20">
    <property type="entry name" value="Mur ligase, C-terminal domain"/>
    <property type="match status" value="1"/>
</dbReference>
<comment type="similarity">
    <text evidence="7">Belongs to the MurCDEF family.</text>
</comment>
<dbReference type="PANTHER" id="PTHR43692">
    <property type="entry name" value="UDP-N-ACETYLMURAMOYLALANINE--D-GLUTAMATE LIGASE"/>
    <property type="match status" value="1"/>
</dbReference>
<name>A0A2N5Y4S2_9GAMM</name>
<evidence type="ECO:0000256" key="6">
    <source>
        <dbReference type="ARBA" id="ARBA00022840"/>
    </source>
</evidence>
<evidence type="ECO:0000313" key="11">
    <source>
        <dbReference type="EMBL" id="PLW83384.1"/>
    </source>
</evidence>
<dbReference type="GO" id="GO:0051301">
    <property type="term" value="P:cell division"/>
    <property type="evidence" value="ECO:0007669"/>
    <property type="project" value="UniProtKB-KW"/>
</dbReference>
<evidence type="ECO:0000256" key="3">
    <source>
        <dbReference type="ARBA" id="ARBA00022490"/>
    </source>
</evidence>
<dbReference type="UniPathway" id="UPA00219"/>
<dbReference type="EMBL" id="PKLZ01000003">
    <property type="protein sequence ID" value="PLW83384.1"/>
    <property type="molecule type" value="Genomic_DNA"/>
</dbReference>
<dbReference type="NCBIfam" id="TIGR01087">
    <property type="entry name" value="murD"/>
    <property type="match status" value="1"/>
</dbReference>
<organism evidence="11 12">
    <name type="scientific">Kineobactrum sediminis</name>
    <dbReference type="NCBI Taxonomy" id="1905677"/>
    <lineage>
        <taxon>Bacteria</taxon>
        <taxon>Pseudomonadati</taxon>
        <taxon>Pseudomonadota</taxon>
        <taxon>Gammaproteobacteria</taxon>
        <taxon>Cellvibrionales</taxon>
        <taxon>Halieaceae</taxon>
        <taxon>Kineobactrum</taxon>
    </lineage>
</organism>
<dbReference type="SUPFAM" id="SSF53623">
    <property type="entry name" value="MurD-like peptide ligases, catalytic domain"/>
    <property type="match status" value="1"/>
</dbReference>
<evidence type="ECO:0000256" key="8">
    <source>
        <dbReference type="RuleBase" id="RU003664"/>
    </source>
</evidence>
<dbReference type="GO" id="GO:0008764">
    <property type="term" value="F:UDP-N-acetylmuramoylalanine-D-glutamate ligase activity"/>
    <property type="evidence" value="ECO:0007669"/>
    <property type="project" value="UniProtKB-UniRule"/>
</dbReference>
<dbReference type="GO" id="GO:0009252">
    <property type="term" value="P:peptidoglycan biosynthetic process"/>
    <property type="evidence" value="ECO:0007669"/>
    <property type="project" value="UniProtKB-UniRule"/>
</dbReference>
<comment type="subcellular location">
    <subcellularLocation>
        <location evidence="1 7 8">Cytoplasm</location>
    </subcellularLocation>
</comment>
<dbReference type="InterPro" id="IPR013221">
    <property type="entry name" value="Mur_ligase_cen"/>
</dbReference>
<dbReference type="Proteomes" id="UP000234845">
    <property type="component" value="Unassembled WGS sequence"/>
</dbReference>
<dbReference type="Pfam" id="PF21799">
    <property type="entry name" value="MurD-like_N"/>
    <property type="match status" value="1"/>
</dbReference>
<dbReference type="HAMAP" id="MF_00639">
    <property type="entry name" value="MurD"/>
    <property type="match status" value="1"/>
</dbReference>
<evidence type="ECO:0000256" key="1">
    <source>
        <dbReference type="ARBA" id="ARBA00004496"/>
    </source>
</evidence>
<dbReference type="EC" id="6.3.2.9" evidence="7 8"/>
<keyword evidence="7 8" id="KW-0133">Cell shape</keyword>
<keyword evidence="4 7" id="KW-0436">Ligase</keyword>
<accession>A0A2N5Y4S2</accession>
<comment type="caution">
    <text evidence="11">The sequence shown here is derived from an EMBL/GenBank/DDBJ whole genome shotgun (WGS) entry which is preliminary data.</text>
</comment>
<dbReference type="SUPFAM" id="SSF53244">
    <property type="entry name" value="MurD-like peptide ligases, peptide-binding domain"/>
    <property type="match status" value="1"/>
</dbReference>
<evidence type="ECO:0000256" key="4">
    <source>
        <dbReference type="ARBA" id="ARBA00022598"/>
    </source>
</evidence>
<dbReference type="PANTHER" id="PTHR43692:SF1">
    <property type="entry name" value="UDP-N-ACETYLMURAMOYLALANINE--D-GLUTAMATE LIGASE"/>
    <property type="match status" value="1"/>
</dbReference>
<dbReference type="AlphaFoldDB" id="A0A2N5Y4S2"/>
<dbReference type="InterPro" id="IPR036565">
    <property type="entry name" value="Mur-like_cat_sf"/>
</dbReference>
<reference evidence="12" key="1">
    <citation type="submission" date="2017-11" db="EMBL/GenBank/DDBJ databases">
        <title>The draft genome sequence of Chromatocurvus sp. F02.</title>
        <authorList>
            <person name="Du Z.-J."/>
            <person name="Chang Y.-Q."/>
        </authorList>
    </citation>
    <scope>NUCLEOTIDE SEQUENCE [LARGE SCALE GENOMIC DNA]</scope>
    <source>
        <strain evidence="12">F02</strain>
    </source>
</reference>
<dbReference type="InterPro" id="IPR036615">
    <property type="entry name" value="Mur_ligase_C_dom_sf"/>
</dbReference>
<protein>
    <recommendedName>
        <fullName evidence="7 8">UDP-N-acetylmuramoylalanine--D-glutamate ligase</fullName>
        <ecNumber evidence="7 8">6.3.2.9</ecNumber>
    </recommendedName>
    <alternativeName>
        <fullName evidence="7">D-glutamic acid-adding enzyme</fullName>
    </alternativeName>
    <alternativeName>
        <fullName evidence="7">UDP-N-acetylmuramoyl-L-alanyl-D-glutamate synthetase</fullName>
    </alternativeName>
</protein>
<keyword evidence="7 8" id="KW-0131">Cell cycle</keyword>
<keyword evidence="7 8" id="KW-0961">Cell wall biogenesis/degradation</keyword>
<evidence type="ECO:0000259" key="10">
    <source>
        <dbReference type="Pfam" id="PF08245"/>
    </source>
</evidence>
<evidence type="ECO:0000313" key="12">
    <source>
        <dbReference type="Proteomes" id="UP000234845"/>
    </source>
</evidence>
<dbReference type="GO" id="GO:0071555">
    <property type="term" value="P:cell wall organization"/>
    <property type="evidence" value="ECO:0007669"/>
    <property type="project" value="UniProtKB-KW"/>
</dbReference>
<dbReference type="InterPro" id="IPR005762">
    <property type="entry name" value="MurD"/>
</dbReference>
<dbReference type="Pfam" id="PF02875">
    <property type="entry name" value="Mur_ligase_C"/>
    <property type="match status" value="1"/>
</dbReference>
<dbReference type="OrthoDB" id="9809796at2"/>
<keyword evidence="5 7" id="KW-0547">Nucleotide-binding</keyword>
<dbReference type="Gene3D" id="3.40.1190.10">
    <property type="entry name" value="Mur-like, catalytic domain"/>
    <property type="match status" value="1"/>
</dbReference>